<gene>
    <name evidence="4" type="ORF">AVDCRST_MAG47-787</name>
</gene>
<dbReference type="InterPro" id="IPR011611">
    <property type="entry name" value="PfkB_dom"/>
</dbReference>
<dbReference type="EMBL" id="CADCUK010000059">
    <property type="protein sequence ID" value="CAA9367781.1"/>
    <property type="molecule type" value="Genomic_DNA"/>
</dbReference>
<proteinExistence type="predicted"/>
<sequence length="215" mass="22741">MTDRTGTPSAAVVGSAAAGKATHLSRLGVTTRLLDEATEPDTVRIELAVGTGRADLAFVAPDESLHRLLPALRDSGVPVWVDLADWDGERSRVHDPFVEAASCVFLSDIELDDPLRTAEQLVPGKELVVITHGKRGATAFFPDTEPFFVLPHDVGPVVDTAGVRDAFCSGVAYGFVHGWDWPRALRAGAVVAGGCVAVPSAVDPGLTTEWLHAQL</sequence>
<dbReference type="GO" id="GO:0016301">
    <property type="term" value="F:kinase activity"/>
    <property type="evidence" value="ECO:0007669"/>
    <property type="project" value="UniProtKB-KW"/>
</dbReference>
<accession>A0A6J4MSU5</accession>
<evidence type="ECO:0000256" key="2">
    <source>
        <dbReference type="ARBA" id="ARBA00022777"/>
    </source>
</evidence>
<dbReference type="PANTHER" id="PTHR10584:SF166">
    <property type="entry name" value="RIBOKINASE"/>
    <property type="match status" value="1"/>
</dbReference>
<dbReference type="Pfam" id="PF00294">
    <property type="entry name" value="PfkB"/>
    <property type="match status" value="1"/>
</dbReference>
<keyword evidence="2" id="KW-0418">Kinase</keyword>
<name>A0A6J4MSU5_9ACTN</name>
<evidence type="ECO:0000259" key="3">
    <source>
        <dbReference type="Pfam" id="PF00294"/>
    </source>
</evidence>
<evidence type="ECO:0000313" key="4">
    <source>
        <dbReference type="EMBL" id="CAA9367781.1"/>
    </source>
</evidence>
<reference evidence="4" key="1">
    <citation type="submission" date="2020-02" db="EMBL/GenBank/DDBJ databases">
        <authorList>
            <person name="Meier V. D."/>
        </authorList>
    </citation>
    <scope>NUCLEOTIDE SEQUENCE</scope>
    <source>
        <strain evidence="4">AVDCRST_MAG47</strain>
    </source>
</reference>
<feature type="domain" description="Carbohydrate kinase PfkB" evidence="3">
    <location>
        <begin position="115"/>
        <end position="203"/>
    </location>
</feature>
<evidence type="ECO:0000256" key="1">
    <source>
        <dbReference type="ARBA" id="ARBA00022679"/>
    </source>
</evidence>
<dbReference type="Gene3D" id="3.40.1190.20">
    <property type="match status" value="1"/>
</dbReference>
<protein>
    <recommendedName>
        <fullName evidence="3">Carbohydrate kinase PfkB domain-containing protein</fullName>
    </recommendedName>
</protein>
<dbReference type="InterPro" id="IPR029056">
    <property type="entry name" value="Ribokinase-like"/>
</dbReference>
<organism evidence="4">
    <name type="scientific">uncultured Nocardioidaceae bacterium</name>
    <dbReference type="NCBI Taxonomy" id="253824"/>
    <lineage>
        <taxon>Bacteria</taxon>
        <taxon>Bacillati</taxon>
        <taxon>Actinomycetota</taxon>
        <taxon>Actinomycetes</taxon>
        <taxon>Propionibacteriales</taxon>
        <taxon>Nocardioidaceae</taxon>
        <taxon>environmental samples</taxon>
    </lineage>
</organism>
<dbReference type="PANTHER" id="PTHR10584">
    <property type="entry name" value="SUGAR KINASE"/>
    <property type="match status" value="1"/>
</dbReference>
<dbReference type="SUPFAM" id="SSF53613">
    <property type="entry name" value="Ribokinase-like"/>
    <property type="match status" value="1"/>
</dbReference>
<keyword evidence="1" id="KW-0808">Transferase</keyword>
<dbReference type="AlphaFoldDB" id="A0A6J4MSU5"/>